<dbReference type="AlphaFoldDB" id="A0A5E4QC28"/>
<organism evidence="1 2">
    <name type="scientific">Leptidea sinapis</name>
    <dbReference type="NCBI Taxonomy" id="189913"/>
    <lineage>
        <taxon>Eukaryota</taxon>
        <taxon>Metazoa</taxon>
        <taxon>Ecdysozoa</taxon>
        <taxon>Arthropoda</taxon>
        <taxon>Hexapoda</taxon>
        <taxon>Insecta</taxon>
        <taxon>Pterygota</taxon>
        <taxon>Neoptera</taxon>
        <taxon>Endopterygota</taxon>
        <taxon>Lepidoptera</taxon>
        <taxon>Glossata</taxon>
        <taxon>Ditrysia</taxon>
        <taxon>Papilionoidea</taxon>
        <taxon>Pieridae</taxon>
        <taxon>Dismorphiinae</taxon>
        <taxon>Leptidea</taxon>
    </lineage>
</organism>
<sequence>MDSDEKDILLILALIDSPAKNKIGSITSTDPVAESTAQVTLAAKLDTKYLNETRASWTRVVGKVFSLHVVVLKVVEVRYSVEVLLRGAPVVEGRPGGEAVLHLQRRRVLHPVHQ</sequence>
<dbReference type="EMBL" id="FZQP02002455">
    <property type="protein sequence ID" value="VVC95838.1"/>
    <property type="molecule type" value="Genomic_DNA"/>
</dbReference>
<gene>
    <name evidence="1" type="ORF">LSINAPIS_LOCUS7471</name>
</gene>
<dbReference type="Proteomes" id="UP000324832">
    <property type="component" value="Unassembled WGS sequence"/>
</dbReference>
<name>A0A5E4QC28_9NEOP</name>
<evidence type="ECO:0000313" key="2">
    <source>
        <dbReference type="Proteomes" id="UP000324832"/>
    </source>
</evidence>
<feature type="non-terminal residue" evidence="1">
    <location>
        <position position="114"/>
    </location>
</feature>
<accession>A0A5E4QC28</accession>
<proteinExistence type="predicted"/>
<protein>
    <submittedName>
        <fullName evidence="1">Uncharacterized protein</fullName>
    </submittedName>
</protein>
<reference evidence="1 2" key="1">
    <citation type="submission" date="2017-07" db="EMBL/GenBank/DDBJ databases">
        <authorList>
            <person name="Talla V."/>
            <person name="Backstrom N."/>
        </authorList>
    </citation>
    <scope>NUCLEOTIDE SEQUENCE [LARGE SCALE GENOMIC DNA]</scope>
</reference>
<evidence type="ECO:0000313" key="1">
    <source>
        <dbReference type="EMBL" id="VVC95838.1"/>
    </source>
</evidence>
<keyword evidence="2" id="KW-1185">Reference proteome</keyword>